<evidence type="ECO:0000313" key="1">
    <source>
        <dbReference type="Proteomes" id="UP000095287"/>
    </source>
</evidence>
<sequence length="94" mass="10439">MYFPKSNENLCISELKDMSGSQNAASIVTMVTTSPGSTSSYLSLVPPLSFSIMSFAHHPSTVLPNYVRRNTIQFDTPNPERHSQLLAVLLDDHR</sequence>
<dbReference type="AlphaFoldDB" id="A0A1I8ABI3"/>
<protein>
    <submittedName>
        <fullName evidence="2">Ovule protein</fullName>
    </submittedName>
</protein>
<keyword evidence="1" id="KW-1185">Reference proteome</keyword>
<dbReference type="Proteomes" id="UP000095287">
    <property type="component" value="Unplaced"/>
</dbReference>
<name>A0A1I8ABI3_9BILA</name>
<dbReference type="WBParaSite" id="L893_g4215.t1">
    <property type="protein sequence ID" value="L893_g4215.t1"/>
    <property type="gene ID" value="L893_g4215"/>
</dbReference>
<proteinExistence type="predicted"/>
<reference evidence="2" key="1">
    <citation type="submission" date="2016-11" db="UniProtKB">
        <authorList>
            <consortium name="WormBaseParasite"/>
        </authorList>
    </citation>
    <scope>IDENTIFICATION</scope>
</reference>
<organism evidence="1 2">
    <name type="scientific">Steinernema glaseri</name>
    <dbReference type="NCBI Taxonomy" id="37863"/>
    <lineage>
        <taxon>Eukaryota</taxon>
        <taxon>Metazoa</taxon>
        <taxon>Ecdysozoa</taxon>
        <taxon>Nematoda</taxon>
        <taxon>Chromadorea</taxon>
        <taxon>Rhabditida</taxon>
        <taxon>Tylenchina</taxon>
        <taxon>Panagrolaimomorpha</taxon>
        <taxon>Strongyloidoidea</taxon>
        <taxon>Steinernematidae</taxon>
        <taxon>Steinernema</taxon>
    </lineage>
</organism>
<accession>A0A1I8ABI3</accession>
<evidence type="ECO:0000313" key="2">
    <source>
        <dbReference type="WBParaSite" id="L893_g4215.t1"/>
    </source>
</evidence>